<reference evidence="2 3" key="1">
    <citation type="submission" date="2018-11" db="EMBL/GenBank/DDBJ databases">
        <authorList>
            <consortium name="Pathogen Informatics"/>
        </authorList>
    </citation>
    <scope>NUCLEOTIDE SEQUENCE [LARGE SCALE GENOMIC DNA]</scope>
</reference>
<feature type="compositionally biased region" description="Polar residues" evidence="1">
    <location>
        <begin position="31"/>
        <end position="57"/>
    </location>
</feature>
<protein>
    <submittedName>
        <fullName evidence="2">Uncharacterized protein</fullName>
    </submittedName>
</protein>
<keyword evidence="3" id="KW-1185">Reference proteome</keyword>
<dbReference type="Proteomes" id="UP000270094">
    <property type="component" value="Unassembled WGS sequence"/>
</dbReference>
<accession>A0A3P7KGR5</accession>
<sequence length="75" mass="8479">MSESQSRADKLAIAKKKLKEFEARRHRESDSSPVPSVASTTEHNVNNGRLSVNSNHSHSGEYQFKHNLSTIFLKQ</sequence>
<evidence type="ECO:0000313" key="2">
    <source>
        <dbReference type="EMBL" id="VDM70235.1"/>
    </source>
</evidence>
<gene>
    <name evidence="2" type="ORF">SVUK_LOCUS5233</name>
</gene>
<dbReference type="EMBL" id="UYYB01015250">
    <property type="protein sequence ID" value="VDM70235.1"/>
    <property type="molecule type" value="Genomic_DNA"/>
</dbReference>
<name>A0A3P7KGR5_STRVU</name>
<evidence type="ECO:0000313" key="3">
    <source>
        <dbReference type="Proteomes" id="UP000270094"/>
    </source>
</evidence>
<organism evidence="2 3">
    <name type="scientific">Strongylus vulgaris</name>
    <name type="common">Blood worm</name>
    <dbReference type="NCBI Taxonomy" id="40348"/>
    <lineage>
        <taxon>Eukaryota</taxon>
        <taxon>Metazoa</taxon>
        <taxon>Ecdysozoa</taxon>
        <taxon>Nematoda</taxon>
        <taxon>Chromadorea</taxon>
        <taxon>Rhabditida</taxon>
        <taxon>Rhabditina</taxon>
        <taxon>Rhabditomorpha</taxon>
        <taxon>Strongyloidea</taxon>
        <taxon>Strongylidae</taxon>
        <taxon>Strongylus</taxon>
    </lineage>
</organism>
<evidence type="ECO:0000256" key="1">
    <source>
        <dbReference type="SAM" id="MobiDB-lite"/>
    </source>
</evidence>
<feature type="region of interest" description="Disordered" evidence="1">
    <location>
        <begin position="20"/>
        <end position="61"/>
    </location>
</feature>
<feature type="compositionally biased region" description="Basic and acidic residues" evidence="1">
    <location>
        <begin position="20"/>
        <end position="30"/>
    </location>
</feature>
<dbReference type="AlphaFoldDB" id="A0A3P7KGR5"/>
<proteinExistence type="predicted"/>